<evidence type="ECO:0000313" key="1">
    <source>
        <dbReference type="EMBL" id="KAJ9051561.1"/>
    </source>
</evidence>
<dbReference type="Proteomes" id="UP001165960">
    <property type="component" value="Unassembled WGS sequence"/>
</dbReference>
<gene>
    <name evidence="1" type="ORF">DSO57_1003500</name>
</gene>
<organism evidence="1 2">
    <name type="scientific">Entomophthora muscae</name>
    <dbReference type="NCBI Taxonomy" id="34485"/>
    <lineage>
        <taxon>Eukaryota</taxon>
        <taxon>Fungi</taxon>
        <taxon>Fungi incertae sedis</taxon>
        <taxon>Zoopagomycota</taxon>
        <taxon>Entomophthoromycotina</taxon>
        <taxon>Entomophthoromycetes</taxon>
        <taxon>Entomophthorales</taxon>
        <taxon>Entomophthoraceae</taxon>
        <taxon>Entomophthora</taxon>
    </lineage>
</organism>
<keyword evidence="2" id="KW-1185">Reference proteome</keyword>
<comment type="caution">
    <text evidence="1">The sequence shown here is derived from an EMBL/GenBank/DDBJ whole genome shotgun (WGS) entry which is preliminary data.</text>
</comment>
<evidence type="ECO:0000313" key="2">
    <source>
        <dbReference type="Proteomes" id="UP001165960"/>
    </source>
</evidence>
<proteinExistence type="predicted"/>
<protein>
    <submittedName>
        <fullName evidence="1">Uncharacterized protein</fullName>
    </submittedName>
</protein>
<accession>A0ACC2RNE0</accession>
<reference evidence="1" key="1">
    <citation type="submission" date="2022-04" db="EMBL/GenBank/DDBJ databases">
        <title>Genome of the entomopathogenic fungus Entomophthora muscae.</title>
        <authorList>
            <person name="Elya C."/>
            <person name="Lovett B.R."/>
            <person name="Lee E."/>
            <person name="Macias A.M."/>
            <person name="Hajek A.E."/>
            <person name="De Bivort B.L."/>
            <person name="Kasson M.T."/>
            <person name="De Fine Licht H.H."/>
            <person name="Stajich J.E."/>
        </authorList>
    </citation>
    <scope>NUCLEOTIDE SEQUENCE</scope>
    <source>
        <strain evidence="1">Berkeley</strain>
    </source>
</reference>
<sequence>MIRLSVCIHCSMYNFSELYGSFEVGTQDPRALLVSIFMAEPVIEPVTPEASRQIIERPLTDSEMTLNLQYQMLRRCTKDNLKPRILITKPQKKSGSSTETRSCYKHNQPGHLSRDCPTKPKYFAHHVGQESEKEDLSEEVEEE</sequence>
<dbReference type="EMBL" id="QTSX02007108">
    <property type="protein sequence ID" value="KAJ9051561.1"/>
    <property type="molecule type" value="Genomic_DNA"/>
</dbReference>
<name>A0ACC2RNE0_9FUNG</name>